<dbReference type="Proteomes" id="UP000520767">
    <property type="component" value="Unassembled WGS sequence"/>
</dbReference>
<gene>
    <name evidence="2" type="ORF">FHR82_005654</name>
</gene>
<dbReference type="SMART" id="SM00028">
    <property type="entry name" value="TPR"/>
    <property type="match status" value="6"/>
</dbReference>
<dbReference type="SUPFAM" id="SSF48452">
    <property type="entry name" value="TPR-like"/>
    <property type="match status" value="3"/>
</dbReference>
<reference evidence="2 3" key="1">
    <citation type="submission" date="2020-08" db="EMBL/GenBank/DDBJ databases">
        <title>Genomic Encyclopedia of Type Strains, Phase III (KMG-III): the genomes of soil and plant-associated and newly described type strains.</title>
        <authorList>
            <person name="Whitman W."/>
        </authorList>
    </citation>
    <scope>NUCLEOTIDE SEQUENCE [LARGE SCALE GENOMIC DNA]</scope>
    <source>
        <strain evidence="2 3">CECT 8960</strain>
    </source>
</reference>
<dbReference type="PANTHER" id="PTHR47691:SF3">
    <property type="entry name" value="HTH-TYPE TRANSCRIPTIONAL REGULATOR RV0890C-RELATED"/>
    <property type="match status" value="1"/>
</dbReference>
<accession>A0A7W7Q998</accession>
<dbReference type="InterPro" id="IPR013568">
    <property type="entry name" value="SEFIR_dom"/>
</dbReference>
<evidence type="ECO:0000313" key="3">
    <source>
        <dbReference type="Proteomes" id="UP000520767"/>
    </source>
</evidence>
<keyword evidence="3" id="KW-1185">Reference proteome</keyword>
<dbReference type="EMBL" id="JACHJQ010000006">
    <property type="protein sequence ID" value="MBB4909396.1"/>
    <property type="molecule type" value="Genomic_DNA"/>
</dbReference>
<dbReference type="Pfam" id="PF08357">
    <property type="entry name" value="SEFIR"/>
    <property type="match status" value="1"/>
</dbReference>
<dbReference type="Gene3D" id="1.25.40.10">
    <property type="entry name" value="Tetratricopeptide repeat domain"/>
    <property type="match status" value="2"/>
</dbReference>
<protein>
    <submittedName>
        <fullName evidence="2">Tetratricopeptide (TPR) repeat protein</fullName>
    </submittedName>
</protein>
<dbReference type="SUPFAM" id="SSF52200">
    <property type="entry name" value="Toll/Interleukin receptor TIR domain"/>
    <property type="match status" value="1"/>
</dbReference>
<name>A0A7W7Q998_9PSEU</name>
<dbReference type="PROSITE" id="PS51534">
    <property type="entry name" value="SEFIR"/>
    <property type="match status" value="1"/>
</dbReference>
<comment type="caution">
    <text evidence="2">The sequence shown here is derived from an EMBL/GenBank/DDBJ whole genome shotgun (WGS) entry which is preliminary data.</text>
</comment>
<dbReference type="SUPFAM" id="SSF52540">
    <property type="entry name" value="P-loop containing nucleoside triphosphate hydrolases"/>
    <property type="match status" value="1"/>
</dbReference>
<dbReference type="PANTHER" id="PTHR47691">
    <property type="entry name" value="REGULATOR-RELATED"/>
    <property type="match status" value="1"/>
</dbReference>
<dbReference type="RefSeq" id="WP_184813509.1">
    <property type="nucleotide sequence ID" value="NZ_JACHJQ010000006.1"/>
</dbReference>
<dbReference type="GO" id="GO:0043531">
    <property type="term" value="F:ADP binding"/>
    <property type="evidence" value="ECO:0007669"/>
    <property type="project" value="InterPro"/>
</dbReference>
<feature type="domain" description="SEFIR" evidence="1">
    <location>
        <begin position="12"/>
        <end position="153"/>
    </location>
</feature>
<evidence type="ECO:0000313" key="2">
    <source>
        <dbReference type="EMBL" id="MBB4909396.1"/>
    </source>
</evidence>
<dbReference type="InterPro" id="IPR019734">
    <property type="entry name" value="TPR_rpt"/>
</dbReference>
<dbReference type="InterPro" id="IPR035897">
    <property type="entry name" value="Toll_tir_struct_dom_sf"/>
</dbReference>
<dbReference type="Pfam" id="PF00931">
    <property type="entry name" value="NB-ARC"/>
    <property type="match status" value="1"/>
</dbReference>
<dbReference type="InterPro" id="IPR027417">
    <property type="entry name" value="P-loop_NTPase"/>
</dbReference>
<proteinExistence type="predicted"/>
<dbReference type="Gene3D" id="3.40.50.300">
    <property type="entry name" value="P-loop containing nucleotide triphosphate hydrolases"/>
    <property type="match status" value="1"/>
</dbReference>
<dbReference type="InterPro" id="IPR011990">
    <property type="entry name" value="TPR-like_helical_dom_sf"/>
</dbReference>
<evidence type="ECO:0000259" key="1">
    <source>
        <dbReference type="PROSITE" id="PS51534"/>
    </source>
</evidence>
<dbReference type="Pfam" id="PF13424">
    <property type="entry name" value="TPR_12"/>
    <property type="match status" value="2"/>
</dbReference>
<sequence>MTAAPQPDSPVLPRVFVSYAHDTRAHKRQVLRFCGLLRHLGVDVRVDEWDDDVRRDWYVWMIDQFRCADNVIVIASPQYRTAGDGEALPDCNRGVQTESAMLRDFLHGDRATWTRKILPVILPGRSAGEIPLYLQPASASHYHVPEITPAGVAELLAVITGRPRPVPAPASVRHDVLRSAAEVVSTLPRDVASFTGRDRELAALVTRIDQAVEQGDAAIHVVDGMPGVGKTAFAVHVAHLVADRFPDGHLFLELRGHTPGQQPVTPVDALGSLLLAVGVAAGHVPAALDDRARVWRDRLAGRKMLLLLDDVADHEQVRALLPGTAGCQVLLTSRHRLAGLEDARPLPLGVLPAAQAVEMFLRLTGRQPDGDESELVRLCGHLPLAIGLAAGRLRSHPTWDVRYLTEQLVSTRDRLAEIRADDRSVVTAFAASYRDLPADVQCLFRRLSMHPGIDFDLDAAAAMGRATVQDTRARLETLYLNHLVEEPAPGRYRLHDLIRHFAGTLIASDPDEDPDAVVERVLDYYVHVATTAAELLPQHDRVLEPRCGTPPAHAPRLATPADAVRWFAAERINLSSCVEYSRGHGRARHTVHLAAVLHSYLAQQGHWDDALAIHDVACRVAERTGDLRGLAVSLRNRGVVRHLLEDYAAAMTDLVRAHQLYAQRGDLMGAADVIQCIGTVQYTTGDHAAATANLSAALALCDEVGDRFGVANARYRLGMVRHLTDCYRSAASELARAYTVFTEIGSTQGQADALSYLGLVQAMAGDHPPALRGLTRAAAMFERLGDRRGIANVLCRLGFVLRTVGRYREAVAVGERAYALFTDLGSCQGRANALTDLAMARYLGGDRAPDDHAAAVDTLEEARALCTKVGDRLGEAAIHNELGVLHLLTGDCHEATSSLDRALELCTELHDRTGKAGTLNNLGRLAWSWPEAGDAFSHHKQALELAREIGNQLEEARALEGMGRCLVRDCYVGNGHAHLREALRLYERLGVPEAKSVRTALAVLD</sequence>
<dbReference type="PRINTS" id="PR00364">
    <property type="entry name" value="DISEASERSIST"/>
</dbReference>
<dbReference type="InterPro" id="IPR002182">
    <property type="entry name" value="NB-ARC"/>
</dbReference>
<dbReference type="Gene3D" id="3.40.50.11530">
    <property type="match status" value="1"/>
</dbReference>
<dbReference type="AlphaFoldDB" id="A0A7W7Q998"/>
<organism evidence="2 3">
    <name type="scientific">Actinophytocola algeriensis</name>
    <dbReference type="NCBI Taxonomy" id="1768010"/>
    <lineage>
        <taxon>Bacteria</taxon>
        <taxon>Bacillati</taxon>
        <taxon>Actinomycetota</taxon>
        <taxon>Actinomycetes</taxon>
        <taxon>Pseudonocardiales</taxon>
        <taxon>Pseudonocardiaceae</taxon>
    </lineage>
</organism>